<feature type="compositionally biased region" description="Polar residues" evidence="1">
    <location>
        <begin position="195"/>
        <end position="207"/>
    </location>
</feature>
<dbReference type="Gramene" id="RZC84622">
    <property type="protein sequence ID" value="RZC84622"/>
    <property type="gene ID" value="C5167_047406"/>
</dbReference>
<organism evidence="2 3">
    <name type="scientific">Papaver somniferum</name>
    <name type="common">Opium poppy</name>
    <dbReference type="NCBI Taxonomy" id="3469"/>
    <lineage>
        <taxon>Eukaryota</taxon>
        <taxon>Viridiplantae</taxon>
        <taxon>Streptophyta</taxon>
        <taxon>Embryophyta</taxon>
        <taxon>Tracheophyta</taxon>
        <taxon>Spermatophyta</taxon>
        <taxon>Magnoliopsida</taxon>
        <taxon>Ranunculales</taxon>
        <taxon>Papaveraceae</taxon>
        <taxon>Papaveroideae</taxon>
        <taxon>Papaver</taxon>
    </lineage>
</organism>
<evidence type="ECO:0000256" key="1">
    <source>
        <dbReference type="SAM" id="MobiDB-lite"/>
    </source>
</evidence>
<sequence>MVCTEHTLMNEQSLKSSCLDPQHISSYREFPSARLPEYDRFSRQRKPQRERRNWGPCRRSKGDKQKFIRFHWCHSSACTEEYTRTLQRITTYTPSPALSRGGLKNFDGGQHISFSRVGASLSKVLQPQLMHVLLLSTPRDLSPLISTTHRSRPPLPKRPMHLAGCTTPKMTGVGGKKTAAAAEASSSSSHLFKTPVSSLKNPSPLSAHRSTYSLPPLTIQTLPRIPLVHYAGG</sequence>
<protein>
    <submittedName>
        <fullName evidence="2">Uncharacterized protein</fullName>
    </submittedName>
</protein>
<reference evidence="2 3" key="1">
    <citation type="journal article" date="2018" name="Science">
        <title>The opium poppy genome and morphinan production.</title>
        <authorList>
            <person name="Guo L."/>
            <person name="Winzer T."/>
            <person name="Yang X."/>
            <person name="Li Y."/>
            <person name="Ning Z."/>
            <person name="He Z."/>
            <person name="Teodor R."/>
            <person name="Lu Y."/>
            <person name="Bowser T.A."/>
            <person name="Graham I.A."/>
            <person name="Ye K."/>
        </authorList>
    </citation>
    <scope>NUCLEOTIDE SEQUENCE [LARGE SCALE GENOMIC DNA]</scope>
    <source>
        <strain evidence="3">cv. HN1</strain>
        <tissue evidence="2">Leaves</tissue>
    </source>
</reference>
<dbReference type="Proteomes" id="UP000316621">
    <property type="component" value="Chromosome 11"/>
</dbReference>
<accession>A0A4Y7LIU7</accession>
<name>A0A4Y7LIU7_PAPSO</name>
<feature type="region of interest" description="Disordered" evidence="1">
    <location>
        <begin position="166"/>
        <end position="207"/>
    </location>
</feature>
<evidence type="ECO:0000313" key="3">
    <source>
        <dbReference type="Proteomes" id="UP000316621"/>
    </source>
</evidence>
<proteinExistence type="predicted"/>
<evidence type="ECO:0000313" key="2">
    <source>
        <dbReference type="EMBL" id="RZC84622.1"/>
    </source>
</evidence>
<dbReference type="AlphaFoldDB" id="A0A4Y7LIU7"/>
<keyword evidence="3" id="KW-1185">Reference proteome</keyword>
<feature type="compositionally biased region" description="Low complexity" evidence="1">
    <location>
        <begin position="179"/>
        <end position="189"/>
    </location>
</feature>
<gene>
    <name evidence="2" type="ORF">C5167_047406</name>
</gene>
<dbReference type="EMBL" id="CM010725">
    <property type="protein sequence ID" value="RZC84622.1"/>
    <property type="molecule type" value="Genomic_DNA"/>
</dbReference>